<evidence type="ECO:0000256" key="4">
    <source>
        <dbReference type="ARBA" id="ARBA00022729"/>
    </source>
</evidence>
<sequence length="398" mass="44700">MNVIKRSFLTGLTVLILLSGCNTVEVNNLFVAFGMALDKGEHMKWKLSVQIINPSEMGKKSGGGSIPAIVYSQEGNTVEELRRKLNVGLPRKVIYSHVRIFALNEEVAREGNLDFLDFLERDWELRDDFNMVLVTHGTALEAISTIIPGGISPSTKLFRQSGNLNHEWGGDPQVKMKDMIEAFSSEGRDPVMESVAVQGNAEAGSKDENLKSDNLRNNVILTGLGVFNKQKLVGHLNLDDTRNYLWTQDMIKNTVLSVPCQDNEHFDVNVYDSGTKIKAFYDGGKPHVIVQIFINGNLDGMSCKADLSEPQTYLKLEQLAGQQLQASLEHTMNKVQDEFGADIFGFGEDLYRQDTAAFKKVRNNWNEAFKRAELRADVAVHLRRTGLKMKSYKDEFKY</sequence>
<dbReference type="InterPro" id="IPR038501">
    <property type="entry name" value="Spore_GerAC_C_sf"/>
</dbReference>
<proteinExistence type="inferred from homology"/>
<comment type="subcellular location">
    <subcellularLocation>
        <location evidence="1">Membrane</location>
        <topology evidence="1">Lipid-anchor</topology>
    </subcellularLocation>
</comment>
<evidence type="ECO:0000256" key="5">
    <source>
        <dbReference type="ARBA" id="ARBA00023136"/>
    </source>
</evidence>
<comment type="similarity">
    <text evidence="2">Belongs to the GerABKC lipoprotein family.</text>
</comment>
<evidence type="ECO:0000259" key="8">
    <source>
        <dbReference type="Pfam" id="PF05504"/>
    </source>
</evidence>
<evidence type="ECO:0000256" key="3">
    <source>
        <dbReference type="ARBA" id="ARBA00022544"/>
    </source>
</evidence>
<feature type="domain" description="Spore germination GerAC-like C-terminal" evidence="8">
    <location>
        <begin position="222"/>
        <end position="386"/>
    </location>
</feature>
<accession>A0ABW0K9Y1</accession>
<evidence type="ECO:0000259" key="9">
    <source>
        <dbReference type="Pfam" id="PF25198"/>
    </source>
</evidence>
<feature type="domain" description="Spore germination protein N-terminal" evidence="9">
    <location>
        <begin position="23"/>
        <end position="195"/>
    </location>
</feature>
<dbReference type="PANTHER" id="PTHR35789:SF1">
    <property type="entry name" value="SPORE GERMINATION PROTEIN B3"/>
    <property type="match status" value="1"/>
</dbReference>
<reference evidence="11" key="1">
    <citation type="journal article" date="2019" name="Int. J. Syst. Evol. Microbiol.">
        <title>The Global Catalogue of Microorganisms (GCM) 10K type strain sequencing project: providing services to taxonomists for standard genome sequencing and annotation.</title>
        <authorList>
            <consortium name="The Broad Institute Genomics Platform"/>
            <consortium name="The Broad Institute Genome Sequencing Center for Infectious Disease"/>
            <person name="Wu L."/>
            <person name="Ma J."/>
        </authorList>
    </citation>
    <scope>NUCLEOTIDE SEQUENCE [LARGE SCALE GENOMIC DNA]</scope>
    <source>
        <strain evidence="11">KACC 11904</strain>
    </source>
</reference>
<keyword evidence="7" id="KW-0449">Lipoprotein</keyword>
<dbReference type="InterPro" id="IPR057336">
    <property type="entry name" value="GerAC_N"/>
</dbReference>
<evidence type="ECO:0000313" key="11">
    <source>
        <dbReference type="Proteomes" id="UP001596044"/>
    </source>
</evidence>
<keyword evidence="11" id="KW-1185">Reference proteome</keyword>
<dbReference type="InterPro" id="IPR008844">
    <property type="entry name" value="Spore_GerAC-like"/>
</dbReference>
<evidence type="ECO:0000256" key="7">
    <source>
        <dbReference type="ARBA" id="ARBA00023288"/>
    </source>
</evidence>
<dbReference type="PANTHER" id="PTHR35789">
    <property type="entry name" value="SPORE GERMINATION PROTEIN B3"/>
    <property type="match status" value="1"/>
</dbReference>
<dbReference type="Pfam" id="PF25198">
    <property type="entry name" value="Spore_GerAC_N"/>
    <property type="match status" value="1"/>
</dbReference>
<comment type="caution">
    <text evidence="10">The sequence shown here is derived from an EMBL/GenBank/DDBJ whole genome shotgun (WGS) entry which is preliminary data.</text>
</comment>
<name>A0ABW0K9Y1_9BACL</name>
<dbReference type="PROSITE" id="PS51257">
    <property type="entry name" value="PROKAR_LIPOPROTEIN"/>
    <property type="match status" value="1"/>
</dbReference>
<evidence type="ECO:0000256" key="2">
    <source>
        <dbReference type="ARBA" id="ARBA00007886"/>
    </source>
</evidence>
<evidence type="ECO:0000256" key="1">
    <source>
        <dbReference type="ARBA" id="ARBA00004635"/>
    </source>
</evidence>
<dbReference type="NCBIfam" id="TIGR02887">
    <property type="entry name" value="spore_ger_x_C"/>
    <property type="match status" value="1"/>
</dbReference>
<protein>
    <submittedName>
        <fullName evidence="10">Ger(X)C family spore germination protein</fullName>
    </submittedName>
</protein>
<dbReference type="Gene3D" id="3.30.300.210">
    <property type="entry name" value="Nutrient germinant receptor protein C, domain 3"/>
    <property type="match status" value="1"/>
</dbReference>
<gene>
    <name evidence="10" type="ORF">ACFPOG_17915</name>
</gene>
<dbReference type="Pfam" id="PF05504">
    <property type="entry name" value="Spore_GerAC"/>
    <property type="match status" value="1"/>
</dbReference>
<evidence type="ECO:0000313" key="10">
    <source>
        <dbReference type="EMBL" id="MFC5450129.1"/>
    </source>
</evidence>
<keyword evidence="3" id="KW-0309">Germination</keyword>
<organism evidence="10 11">
    <name type="scientific">Paenibacillus aestuarii</name>
    <dbReference type="NCBI Taxonomy" id="516965"/>
    <lineage>
        <taxon>Bacteria</taxon>
        <taxon>Bacillati</taxon>
        <taxon>Bacillota</taxon>
        <taxon>Bacilli</taxon>
        <taxon>Bacillales</taxon>
        <taxon>Paenibacillaceae</taxon>
        <taxon>Paenibacillus</taxon>
    </lineage>
</organism>
<keyword evidence="5" id="KW-0472">Membrane</keyword>
<dbReference type="Gene3D" id="6.20.190.10">
    <property type="entry name" value="Nutrient germinant receptor protein C, domain 1"/>
    <property type="match status" value="1"/>
</dbReference>
<keyword evidence="6" id="KW-0564">Palmitate</keyword>
<keyword evidence="4" id="KW-0732">Signal</keyword>
<dbReference type="RefSeq" id="WP_270885429.1">
    <property type="nucleotide sequence ID" value="NZ_JAQFVF010000089.1"/>
</dbReference>
<evidence type="ECO:0000256" key="6">
    <source>
        <dbReference type="ARBA" id="ARBA00023139"/>
    </source>
</evidence>
<dbReference type="InterPro" id="IPR046953">
    <property type="entry name" value="Spore_GerAC-like_C"/>
</dbReference>
<dbReference type="Proteomes" id="UP001596044">
    <property type="component" value="Unassembled WGS sequence"/>
</dbReference>
<dbReference type="EMBL" id="JBHSMJ010000025">
    <property type="protein sequence ID" value="MFC5450129.1"/>
    <property type="molecule type" value="Genomic_DNA"/>
</dbReference>